<dbReference type="Gene3D" id="3.40.50.2300">
    <property type="match status" value="1"/>
</dbReference>
<evidence type="ECO:0000256" key="3">
    <source>
        <dbReference type="ARBA" id="ARBA00023015"/>
    </source>
</evidence>
<feature type="modified residue" description="4-aspartylphosphate" evidence="6">
    <location>
        <position position="54"/>
    </location>
</feature>
<evidence type="ECO:0000259" key="7">
    <source>
        <dbReference type="PROSITE" id="PS50110"/>
    </source>
</evidence>
<dbReference type="Gene3D" id="1.10.10.10">
    <property type="entry name" value="Winged helix-like DNA-binding domain superfamily/Winged helix DNA-binding domain"/>
    <property type="match status" value="1"/>
</dbReference>
<evidence type="ECO:0000313" key="8">
    <source>
        <dbReference type="EMBL" id="MBD8036783.1"/>
    </source>
</evidence>
<dbReference type="InterPro" id="IPR011006">
    <property type="entry name" value="CheY-like_superfamily"/>
</dbReference>
<dbReference type="InterPro" id="IPR039420">
    <property type="entry name" value="WalR-like"/>
</dbReference>
<keyword evidence="5" id="KW-0804">Transcription</keyword>
<sequence>MLKAVIVDDEKLVSDFLKIQLEQTGLANVVDQFQKPTTALCEIPNLKPDVVFLDIELPGMNGIELATKLLNVYSEIEIVFVTAYNQYAIEAFKLNAIHYLLKPADEEDIRTALERVMEKRKYYSSTVCDEQLRIELLGHFKVFHNGIEVRLKWPTVKVEELFALMLMCRKNGIGKWQLTEKLWPNVDLKKAEQNLYTTIYRLKKVLIENEIPIRIENEKGKYFLNLPHYTIDIDEQPQFDIGTLFGNKQYHWLQNAKQ</sequence>
<dbReference type="Proteomes" id="UP000619101">
    <property type="component" value="Unassembled WGS sequence"/>
</dbReference>
<keyword evidence="4" id="KW-0238">DNA-binding</keyword>
<accession>A0ABR8XXV3</accession>
<evidence type="ECO:0000256" key="6">
    <source>
        <dbReference type="PROSITE-ProRule" id="PRU00169"/>
    </source>
</evidence>
<organism evidence="8 9">
    <name type="scientific">Solibacillus faecavium</name>
    <dbReference type="NCBI Taxonomy" id="2762221"/>
    <lineage>
        <taxon>Bacteria</taxon>
        <taxon>Bacillati</taxon>
        <taxon>Bacillota</taxon>
        <taxon>Bacilli</taxon>
        <taxon>Bacillales</taxon>
        <taxon>Caryophanaceae</taxon>
        <taxon>Solibacillus</taxon>
    </lineage>
</organism>
<keyword evidence="1 6" id="KW-0597">Phosphoprotein</keyword>
<gene>
    <name evidence="8" type="ORF">H9635_08515</name>
</gene>
<name>A0ABR8XXV3_9BACL</name>
<dbReference type="RefSeq" id="WP_191699760.1">
    <property type="nucleotide sequence ID" value="NZ_JACSPZ010000003.1"/>
</dbReference>
<dbReference type="PROSITE" id="PS50110">
    <property type="entry name" value="RESPONSE_REGULATORY"/>
    <property type="match status" value="1"/>
</dbReference>
<dbReference type="EMBL" id="JACSPZ010000003">
    <property type="protein sequence ID" value="MBD8036783.1"/>
    <property type="molecule type" value="Genomic_DNA"/>
</dbReference>
<evidence type="ECO:0000256" key="2">
    <source>
        <dbReference type="ARBA" id="ARBA00023012"/>
    </source>
</evidence>
<reference evidence="8 9" key="1">
    <citation type="submission" date="2020-08" db="EMBL/GenBank/DDBJ databases">
        <title>A Genomic Blueprint of the Chicken Gut Microbiome.</title>
        <authorList>
            <person name="Gilroy R."/>
            <person name="Ravi A."/>
            <person name="Getino M."/>
            <person name="Pursley I."/>
            <person name="Horton D.L."/>
            <person name="Alikhan N.-F."/>
            <person name="Baker D."/>
            <person name="Gharbi K."/>
            <person name="Hall N."/>
            <person name="Watson M."/>
            <person name="Adriaenssens E.M."/>
            <person name="Foster-Nyarko E."/>
            <person name="Jarju S."/>
            <person name="Secka A."/>
            <person name="Antonio M."/>
            <person name="Oren A."/>
            <person name="Chaudhuri R."/>
            <person name="La Ragione R.M."/>
            <person name="Hildebrand F."/>
            <person name="Pallen M.J."/>
        </authorList>
    </citation>
    <scope>NUCLEOTIDE SEQUENCE [LARGE SCALE GENOMIC DNA]</scope>
    <source>
        <strain evidence="8 9">A46</strain>
    </source>
</reference>
<evidence type="ECO:0000313" key="9">
    <source>
        <dbReference type="Proteomes" id="UP000619101"/>
    </source>
</evidence>
<keyword evidence="3" id="KW-0805">Transcription regulation</keyword>
<dbReference type="SUPFAM" id="SSF52172">
    <property type="entry name" value="CheY-like"/>
    <property type="match status" value="1"/>
</dbReference>
<dbReference type="PANTHER" id="PTHR48111:SF1">
    <property type="entry name" value="TWO-COMPONENT RESPONSE REGULATOR ORR33"/>
    <property type="match status" value="1"/>
</dbReference>
<keyword evidence="2" id="KW-0902">Two-component regulatory system</keyword>
<dbReference type="PANTHER" id="PTHR48111">
    <property type="entry name" value="REGULATOR OF RPOS"/>
    <property type="match status" value="1"/>
</dbReference>
<proteinExistence type="predicted"/>
<comment type="caution">
    <text evidence="8">The sequence shown here is derived from an EMBL/GenBank/DDBJ whole genome shotgun (WGS) entry which is preliminary data.</text>
</comment>
<dbReference type="Pfam" id="PF00072">
    <property type="entry name" value="Response_reg"/>
    <property type="match status" value="1"/>
</dbReference>
<protein>
    <submittedName>
        <fullName evidence="8">Response regulator</fullName>
    </submittedName>
</protein>
<evidence type="ECO:0000256" key="5">
    <source>
        <dbReference type="ARBA" id="ARBA00023163"/>
    </source>
</evidence>
<dbReference type="SMART" id="SM00448">
    <property type="entry name" value="REC"/>
    <property type="match status" value="1"/>
</dbReference>
<dbReference type="InterPro" id="IPR036388">
    <property type="entry name" value="WH-like_DNA-bd_sf"/>
</dbReference>
<keyword evidence="9" id="KW-1185">Reference proteome</keyword>
<evidence type="ECO:0000256" key="1">
    <source>
        <dbReference type="ARBA" id="ARBA00022553"/>
    </source>
</evidence>
<evidence type="ECO:0000256" key="4">
    <source>
        <dbReference type="ARBA" id="ARBA00023125"/>
    </source>
</evidence>
<dbReference type="InterPro" id="IPR001789">
    <property type="entry name" value="Sig_transdc_resp-reg_receiver"/>
</dbReference>
<feature type="domain" description="Response regulatory" evidence="7">
    <location>
        <begin position="3"/>
        <end position="117"/>
    </location>
</feature>